<proteinExistence type="predicted"/>
<organism evidence="2 3">
    <name type="scientific">Arcobacter nitrofigilis (strain ATCC 33309 / DSM 7299 / CCUG 15893 / LMG 7604 / NCTC 12251 / CI)</name>
    <name type="common">Campylobacter nitrofigilis</name>
    <dbReference type="NCBI Taxonomy" id="572480"/>
    <lineage>
        <taxon>Bacteria</taxon>
        <taxon>Pseudomonadati</taxon>
        <taxon>Campylobacterota</taxon>
        <taxon>Epsilonproteobacteria</taxon>
        <taxon>Campylobacterales</taxon>
        <taxon>Arcobacteraceae</taxon>
        <taxon>Arcobacter</taxon>
    </lineage>
</organism>
<protein>
    <submittedName>
        <fullName evidence="2">Uncharacterized protein</fullName>
    </submittedName>
</protein>
<dbReference type="Proteomes" id="UP000000939">
    <property type="component" value="Chromosome"/>
</dbReference>
<name>D5V1U6_ARCNC</name>
<evidence type="ECO:0000313" key="3">
    <source>
        <dbReference type="Proteomes" id="UP000000939"/>
    </source>
</evidence>
<dbReference type="HOGENOM" id="CLU_2731197_0_0_7"/>
<feature type="coiled-coil region" evidence="1">
    <location>
        <begin position="34"/>
        <end position="61"/>
    </location>
</feature>
<dbReference type="RefSeq" id="WP_013135675.1">
    <property type="nucleotide sequence ID" value="NC_014166.1"/>
</dbReference>
<keyword evidence="1" id="KW-0175">Coiled coil</keyword>
<dbReference type="AlphaFoldDB" id="D5V1U6"/>
<dbReference type="EMBL" id="CP001999">
    <property type="protein sequence ID" value="ADG93530.1"/>
    <property type="molecule type" value="Genomic_DNA"/>
</dbReference>
<gene>
    <name evidence="2" type="ordered locus">Arnit_1876</name>
</gene>
<evidence type="ECO:0000256" key="1">
    <source>
        <dbReference type="SAM" id="Coils"/>
    </source>
</evidence>
<accession>D5V1U6</accession>
<keyword evidence="3" id="KW-1185">Reference proteome</keyword>
<reference evidence="2 3" key="1">
    <citation type="journal article" date="2010" name="Stand. Genomic Sci.">
        <title>Complete genome sequence of Arcobacter nitrofigilis type strain (CI).</title>
        <authorList>
            <person name="Pati A."/>
            <person name="Gronow S."/>
            <person name="Lapidus A."/>
            <person name="Copeland A."/>
            <person name="Glavina Del Rio T."/>
            <person name="Nolan M."/>
            <person name="Lucas S."/>
            <person name="Tice H."/>
            <person name="Cheng J.F."/>
            <person name="Han C."/>
            <person name="Chertkov O."/>
            <person name="Bruce D."/>
            <person name="Tapia R."/>
            <person name="Goodwin L."/>
            <person name="Pitluck S."/>
            <person name="Liolios K."/>
            <person name="Ivanova N."/>
            <person name="Mavromatis K."/>
            <person name="Chen A."/>
            <person name="Palaniappan K."/>
            <person name="Land M."/>
            <person name="Hauser L."/>
            <person name="Chang Y.J."/>
            <person name="Jeffries C.D."/>
            <person name="Detter J.C."/>
            <person name="Rohde M."/>
            <person name="Goker M."/>
            <person name="Bristow J."/>
            <person name="Eisen J.A."/>
            <person name="Markowitz V."/>
            <person name="Hugenholtz P."/>
            <person name="Klenk H.P."/>
            <person name="Kyrpides N.C."/>
        </authorList>
    </citation>
    <scope>NUCLEOTIDE SEQUENCE [LARGE SCALE GENOMIC DNA]</scope>
    <source>
        <strain evidence="3">ATCC 33309 / DSM 7299 / CCUG 15893 / LMG 7604 / NCTC 12251 / CI</strain>
    </source>
</reference>
<dbReference type="STRING" id="572480.Arnit_1876"/>
<dbReference type="KEGG" id="ant:Arnit_1876"/>
<dbReference type="OrthoDB" id="5349113at2"/>
<sequence length="71" mass="8639">MEEKEYVIDEIKTLISSTGEKIDINPKFLDYFDLEELYDIKENLLSKKENFRENNKDFLEQIYEKTKINEI</sequence>
<evidence type="ECO:0000313" key="2">
    <source>
        <dbReference type="EMBL" id="ADG93530.1"/>
    </source>
</evidence>